<gene>
    <name evidence="1" type="ORF">CONPUDRAFT_160648</name>
</gene>
<dbReference type="RefSeq" id="XP_007775981.1">
    <property type="nucleotide sequence ID" value="XM_007777791.1"/>
</dbReference>
<evidence type="ECO:0008006" key="3">
    <source>
        <dbReference type="Google" id="ProtNLM"/>
    </source>
</evidence>
<sequence>MTDSLENLLLHYGHSLPPRLADSLPPSSLPIATFLRCSLPPLANSDPPVLAHDAVTHHIPSIDPPLETIAIPPRSYLVNLENALRTHFRIHGNTKPCSFAGLVPHLHLPPYALQYWFVMRTTSELWQQWMAVDLALRTRLSTTLATLPLYLAHLPQGLEEFFSTVGWNTCVHPKHNLYSPQLIPLFFDQPLSGTLLDTACGMLANWQSAGSIRSDVHVSTLEVQHPFLFDRHIDWSRFDSDKPGQLSFLRRLGDEARSCSFQFKLIFPLHVNENHISTAMLDFADTSIWYGDSLNRNISAHDLRGMRNFGNALGLTFQHSVKTLPHATQHDNYSCPDITINTIERFIWPETKPWTSEHARAERLEYVLLLATHNGLYSFAPSMISSLHVMMVAASLGYQSLKLLALHPDPLIPLLVLRYLITLALLP</sequence>
<reference evidence="2" key="1">
    <citation type="journal article" date="2012" name="Science">
        <title>The Paleozoic origin of enzymatic lignin decomposition reconstructed from 31 fungal genomes.</title>
        <authorList>
            <person name="Floudas D."/>
            <person name="Binder M."/>
            <person name="Riley R."/>
            <person name="Barry K."/>
            <person name="Blanchette R.A."/>
            <person name="Henrissat B."/>
            <person name="Martinez A.T."/>
            <person name="Otillar R."/>
            <person name="Spatafora J.W."/>
            <person name="Yadav J.S."/>
            <person name="Aerts A."/>
            <person name="Benoit I."/>
            <person name="Boyd A."/>
            <person name="Carlson A."/>
            <person name="Copeland A."/>
            <person name="Coutinho P.M."/>
            <person name="de Vries R.P."/>
            <person name="Ferreira P."/>
            <person name="Findley K."/>
            <person name="Foster B."/>
            <person name="Gaskell J."/>
            <person name="Glotzer D."/>
            <person name="Gorecki P."/>
            <person name="Heitman J."/>
            <person name="Hesse C."/>
            <person name="Hori C."/>
            <person name="Igarashi K."/>
            <person name="Jurgens J.A."/>
            <person name="Kallen N."/>
            <person name="Kersten P."/>
            <person name="Kohler A."/>
            <person name="Kuees U."/>
            <person name="Kumar T.K.A."/>
            <person name="Kuo A."/>
            <person name="LaButti K."/>
            <person name="Larrondo L.F."/>
            <person name="Lindquist E."/>
            <person name="Ling A."/>
            <person name="Lombard V."/>
            <person name="Lucas S."/>
            <person name="Lundell T."/>
            <person name="Martin R."/>
            <person name="McLaughlin D.J."/>
            <person name="Morgenstern I."/>
            <person name="Morin E."/>
            <person name="Murat C."/>
            <person name="Nagy L.G."/>
            <person name="Nolan M."/>
            <person name="Ohm R.A."/>
            <person name="Patyshakuliyeva A."/>
            <person name="Rokas A."/>
            <person name="Ruiz-Duenas F.J."/>
            <person name="Sabat G."/>
            <person name="Salamov A."/>
            <person name="Samejima M."/>
            <person name="Schmutz J."/>
            <person name="Slot J.C."/>
            <person name="St John F."/>
            <person name="Stenlid J."/>
            <person name="Sun H."/>
            <person name="Sun S."/>
            <person name="Syed K."/>
            <person name="Tsang A."/>
            <person name="Wiebenga A."/>
            <person name="Young D."/>
            <person name="Pisabarro A."/>
            <person name="Eastwood D.C."/>
            <person name="Martin F."/>
            <person name="Cullen D."/>
            <person name="Grigoriev I.V."/>
            <person name="Hibbett D.S."/>
        </authorList>
    </citation>
    <scope>NUCLEOTIDE SEQUENCE [LARGE SCALE GENOMIC DNA]</scope>
    <source>
        <strain evidence="2">RWD-64-598 SS2</strain>
    </source>
</reference>
<protein>
    <recommendedName>
        <fullName evidence="3">Ubiquitin-like protease family profile domain-containing protein</fullName>
    </recommendedName>
</protein>
<name>R7SCF9_CONPW</name>
<dbReference type="GeneID" id="19204363"/>
<evidence type="ECO:0000313" key="2">
    <source>
        <dbReference type="Proteomes" id="UP000053558"/>
    </source>
</evidence>
<dbReference type="Proteomes" id="UP000053558">
    <property type="component" value="Unassembled WGS sequence"/>
</dbReference>
<organism evidence="1 2">
    <name type="scientific">Coniophora puteana (strain RWD-64-598)</name>
    <name type="common">Brown rot fungus</name>
    <dbReference type="NCBI Taxonomy" id="741705"/>
    <lineage>
        <taxon>Eukaryota</taxon>
        <taxon>Fungi</taxon>
        <taxon>Dikarya</taxon>
        <taxon>Basidiomycota</taxon>
        <taxon>Agaricomycotina</taxon>
        <taxon>Agaricomycetes</taxon>
        <taxon>Agaricomycetidae</taxon>
        <taxon>Boletales</taxon>
        <taxon>Coniophorineae</taxon>
        <taxon>Coniophoraceae</taxon>
        <taxon>Coniophora</taxon>
    </lineage>
</organism>
<proteinExistence type="predicted"/>
<dbReference type="AlphaFoldDB" id="R7SCF9"/>
<dbReference type="EMBL" id="JH711636">
    <property type="protein sequence ID" value="EIW73843.1"/>
    <property type="molecule type" value="Genomic_DNA"/>
</dbReference>
<accession>R7SCF9</accession>
<dbReference type="eggNOG" id="ENOG502SS42">
    <property type="taxonomic scope" value="Eukaryota"/>
</dbReference>
<dbReference type="KEGG" id="cput:CONPUDRAFT_160648"/>
<keyword evidence="2" id="KW-1185">Reference proteome</keyword>
<evidence type="ECO:0000313" key="1">
    <source>
        <dbReference type="EMBL" id="EIW73843.1"/>
    </source>
</evidence>